<reference evidence="8 9" key="1">
    <citation type="submission" date="2022-09" db="EMBL/GenBank/DDBJ databases">
        <authorList>
            <person name="Palmer J.M."/>
        </authorList>
    </citation>
    <scope>NUCLEOTIDE SEQUENCE [LARGE SCALE GENOMIC DNA]</scope>
    <source>
        <strain evidence="8 9">DSM 7382</strain>
    </source>
</reference>
<keyword evidence="9" id="KW-1185">Reference proteome</keyword>
<dbReference type="CDD" id="cd18577">
    <property type="entry name" value="ABC_6TM_Pgp_ABCB1_D1_like"/>
    <property type="match status" value="1"/>
</dbReference>
<protein>
    <recommendedName>
        <fullName evidence="7">ABC transmembrane type-1 domain-containing protein</fullName>
    </recommendedName>
</protein>
<comment type="caution">
    <text evidence="8">The sequence shown here is derived from an EMBL/GenBank/DDBJ whole genome shotgun (WGS) entry which is preliminary data.</text>
</comment>
<proteinExistence type="predicted"/>
<dbReference type="InterPro" id="IPR039421">
    <property type="entry name" value="Type_1_exporter"/>
</dbReference>
<evidence type="ECO:0000256" key="2">
    <source>
        <dbReference type="ARBA" id="ARBA00022692"/>
    </source>
</evidence>
<dbReference type="GO" id="GO:0005524">
    <property type="term" value="F:ATP binding"/>
    <property type="evidence" value="ECO:0007669"/>
    <property type="project" value="InterPro"/>
</dbReference>
<dbReference type="InterPro" id="IPR036640">
    <property type="entry name" value="ABC1_TM_sf"/>
</dbReference>
<dbReference type="PANTHER" id="PTHR43394:SF15">
    <property type="entry name" value="ALPHA-FACTOR-TRANSPORTING ATPASE"/>
    <property type="match status" value="1"/>
</dbReference>
<dbReference type="Proteomes" id="UP001385951">
    <property type="component" value="Unassembled WGS sequence"/>
</dbReference>
<dbReference type="Gene3D" id="1.20.1560.10">
    <property type="entry name" value="ABC transporter type 1, transmembrane domain"/>
    <property type="match status" value="1"/>
</dbReference>
<evidence type="ECO:0000256" key="5">
    <source>
        <dbReference type="SAM" id="MobiDB-lite"/>
    </source>
</evidence>
<organism evidence="8 9">
    <name type="scientific">Cerrena zonata</name>
    <dbReference type="NCBI Taxonomy" id="2478898"/>
    <lineage>
        <taxon>Eukaryota</taxon>
        <taxon>Fungi</taxon>
        <taxon>Dikarya</taxon>
        <taxon>Basidiomycota</taxon>
        <taxon>Agaricomycotina</taxon>
        <taxon>Agaricomycetes</taxon>
        <taxon>Polyporales</taxon>
        <taxon>Cerrenaceae</taxon>
        <taxon>Cerrena</taxon>
    </lineage>
</organism>
<keyword evidence="4 6" id="KW-0472">Membrane</keyword>
<feature type="compositionally biased region" description="Polar residues" evidence="5">
    <location>
        <begin position="34"/>
        <end position="44"/>
    </location>
</feature>
<feature type="transmembrane region" description="Helical" evidence="6">
    <location>
        <begin position="246"/>
        <end position="266"/>
    </location>
</feature>
<feature type="compositionally biased region" description="Pro residues" evidence="5">
    <location>
        <begin position="47"/>
        <end position="57"/>
    </location>
</feature>
<dbReference type="Pfam" id="PF00664">
    <property type="entry name" value="ABC_membrane"/>
    <property type="match status" value="1"/>
</dbReference>
<feature type="region of interest" description="Disordered" evidence="5">
    <location>
        <begin position="1"/>
        <end position="57"/>
    </location>
</feature>
<evidence type="ECO:0000256" key="6">
    <source>
        <dbReference type="SAM" id="Phobius"/>
    </source>
</evidence>
<evidence type="ECO:0000256" key="4">
    <source>
        <dbReference type="ARBA" id="ARBA00023136"/>
    </source>
</evidence>
<dbReference type="GO" id="GO:0015421">
    <property type="term" value="F:ABC-type oligopeptide transporter activity"/>
    <property type="evidence" value="ECO:0007669"/>
    <property type="project" value="TreeGrafter"/>
</dbReference>
<dbReference type="EMBL" id="JASBNA010000030">
    <property type="protein sequence ID" value="KAK7683557.1"/>
    <property type="molecule type" value="Genomic_DNA"/>
</dbReference>
<feature type="transmembrane region" description="Helical" evidence="6">
    <location>
        <begin position="132"/>
        <end position="153"/>
    </location>
</feature>
<evidence type="ECO:0000256" key="3">
    <source>
        <dbReference type="ARBA" id="ARBA00022989"/>
    </source>
</evidence>
<dbReference type="SUPFAM" id="SSF90123">
    <property type="entry name" value="ABC transporter transmembrane region"/>
    <property type="match status" value="1"/>
</dbReference>
<dbReference type="GO" id="GO:0005743">
    <property type="term" value="C:mitochondrial inner membrane"/>
    <property type="evidence" value="ECO:0007669"/>
    <property type="project" value="TreeGrafter"/>
</dbReference>
<evidence type="ECO:0000259" key="7">
    <source>
        <dbReference type="PROSITE" id="PS50929"/>
    </source>
</evidence>
<dbReference type="PANTHER" id="PTHR43394">
    <property type="entry name" value="ATP-DEPENDENT PERMEASE MDL1, MITOCHONDRIAL"/>
    <property type="match status" value="1"/>
</dbReference>
<evidence type="ECO:0000256" key="1">
    <source>
        <dbReference type="ARBA" id="ARBA00004141"/>
    </source>
</evidence>
<dbReference type="PROSITE" id="PS50929">
    <property type="entry name" value="ABC_TM1F"/>
    <property type="match status" value="1"/>
</dbReference>
<sequence length="335" mass="35797">MRRPTSLVVDTTLNDTSSTTSSPDASTTKLPISADSSAHTVSNVPQSPQPSQPSPPQPSIRLLFSLISRRHFFILVLPALLTSMFAGGVAPFMTLVVGQVFDALSKFPTTPNPSQADKQQLLHDVGMTAIELIALAIGALALSSLTSCLWIWTGERNLLAVRKEVYTSVTRKDMIWFDTKMGEENSVQTAEGDGPVGAGGLMAKFARDTDDVRMASSLASGMLVQYLTTTITCLIIAFVRSWSLSLVILSALPAMVLIQSLSQAFVGPNLNNERTHTATAATLVDHAVSAIATVKAFNAELTKQRPLVLYLTSCRLPLTSALPSGVSLVAWPNSL</sequence>
<comment type="subcellular location">
    <subcellularLocation>
        <location evidence="1">Membrane</location>
        <topology evidence="1">Multi-pass membrane protein</topology>
    </subcellularLocation>
</comment>
<dbReference type="AlphaFoldDB" id="A0AAW0FTW2"/>
<keyword evidence="2 6" id="KW-0812">Transmembrane</keyword>
<feature type="transmembrane region" description="Helical" evidence="6">
    <location>
        <begin position="72"/>
        <end position="101"/>
    </location>
</feature>
<feature type="compositionally biased region" description="Low complexity" evidence="5">
    <location>
        <begin position="10"/>
        <end position="28"/>
    </location>
</feature>
<dbReference type="InterPro" id="IPR011527">
    <property type="entry name" value="ABC1_TM_dom"/>
</dbReference>
<evidence type="ECO:0000313" key="9">
    <source>
        <dbReference type="Proteomes" id="UP001385951"/>
    </source>
</evidence>
<gene>
    <name evidence="8" type="ORF">QCA50_013393</name>
</gene>
<dbReference type="GO" id="GO:0090374">
    <property type="term" value="P:oligopeptide export from mitochondrion"/>
    <property type="evidence" value="ECO:0007669"/>
    <property type="project" value="TreeGrafter"/>
</dbReference>
<evidence type="ECO:0000313" key="8">
    <source>
        <dbReference type="EMBL" id="KAK7683557.1"/>
    </source>
</evidence>
<keyword evidence="3 6" id="KW-1133">Transmembrane helix</keyword>
<name>A0AAW0FTW2_9APHY</name>
<feature type="domain" description="ABC transmembrane type-1" evidence="7">
    <location>
        <begin position="79"/>
        <end position="300"/>
    </location>
</feature>
<feature type="transmembrane region" description="Helical" evidence="6">
    <location>
        <begin position="223"/>
        <end position="240"/>
    </location>
</feature>
<accession>A0AAW0FTW2</accession>